<reference evidence="5" key="1">
    <citation type="journal article" date="2019" name="Int. J. Syst. Evol. Microbiol.">
        <title>The Global Catalogue of Microorganisms (GCM) 10K type strain sequencing project: providing services to taxonomists for standard genome sequencing and annotation.</title>
        <authorList>
            <consortium name="The Broad Institute Genomics Platform"/>
            <consortium name="The Broad Institute Genome Sequencing Center for Infectious Disease"/>
            <person name="Wu L."/>
            <person name="Ma J."/>
        </authorList>
    </citation>
    <scope>NUCLEOTIDE SEQUENCE [LARGE SCALE GENOMIC DNA]</scope>
    <source>
        <strain evidence="5">JCM 14304</strain>
    </source>
</reference>
<organism evidence="4 5">
    <name type="scientific">Kribbella karoonensis</name>
    <dbReference type="NCBI Taxonomy" id="324851"/>
    <lineage>
        <taxon>Bacteria</taxon>
        <taxon>Bacillati</taxon>
        <taxon>Actinomycetota</taxon>
        <taxon>Actinomycetes</taxon>
        <taxon>Propionibacteriales</taxon>
        <taxon>Kribbellaceae</taxon>
        <taxon>Kribbella</taxon>
    </lineage>
</organism>
<sequence length="193" mass="20832">MPPTGVSLNDPREALFAAAERVLVRDGGVALTSRAVTEEGGVAKGVLHKYFSDFDTFLAELIISRTAYVATIADELARTAGRNEVEENLAAAMSRLFETPAIQYIKIAIARDEVRKHLVALGQERLPILLQAVAAVSSYIGAEQRAGRIRRDANPAAVAPMLVGALHLLATDEPTAATDYARVRELVVEAIRR</sequence>
<gene>
    <name evidence="4" type="ORF">GCM10009742_27000</name>
</gene>
<keyword evidence="1 2" id="KW-0238">DNA-binding</keyword>
<protein>
    <submittedName>
        <fullName evidence="4">TetR family transcriptional regulator</fullName>
    </submittedName>
</protein>
<evidence type="ECO:0000259" key="3">
    <source>
        <dbReference type="PROSITE" id="PS50977"/>
    </source>
</evidence>
<feature type="domain" description="HTH tetR-type" evidence="3">
    <location>
        <begin position="9"/>
        <end position="69"/>
    </location>
</feature>
<comment type="caution">
    <text evidence="4">The sequence shown here is derived from an EMBL/GenBank/DDBJ whole genome shotgun (WGS) entry which is preliminary data.</text>
</comment>
<dbReference type="EMBL" id="BAAAND010000004">
    <property type="protein sequence ID" value="GAA1581080.1"/>
    <property type="molecule type" value="Genomic_DNA"/>
</dbReference>
<dbReference type="Gene3D" id="1.10.357.10">
    <property type="entry name" value="Tetracycline Repressor, domain 2"/>
    <property type="match status" value="1"/>
</dbReference>
<proteinExistence type="predicted"/>
<dbReference type="Proteomes" id="UP001500190">
    <property type="component" value="Unassembled WGS sequence"/>
</dbReference>
<dbReference type="PROSITE" id="PS50977">
    <property type="entry name" value="HTH_TETR_2"/>
    <property type="match status" value="1"/>
</dbReference>
<evidence type="ECO:0000256" key="1">
    <source>
        <dbReference type="ARBA" id="ARBA00023125"/>
    </source>
</evidence>
<evidence type="ECO:0000313" key="4">
    <source>
        <dbReference type="EMBL" id="GAA1581080.1"/>
    </source>
</evidence>
<accession>A0ABP4PI42</accession>
<evidence type="ECO:0000313" key="5">
    <source>
        <dbReference type="Proteomes" id="UP001500190"/>
    </source>
</evidence>
<evidence type="ECO:0000256" key="2">
    <source>
        <dbReference type="PROSITE-ProRule" id="PRU00335"/>
    </source>
</evidence>
<keyword evidence="5" id="KW-1185">Reference proteome</keyword>
<feature type="DNA-binding region" description="H-T-H motif" evidence="2">
    <location>
        <begin position="32"/>
        <end position="51"/>
    </location>
</feature>
<name>A0ABP4PI42_9ACTN</name>
<dbReference type="SUPFAM" id="SSF46689">
    <property type="entry name" value="Homeodomain-like"/>
    <property type="match status" value="1"/>
</dbReference>
<dbReference type="InterPro" id="IPR001647">
    <property type="entry name" value="HTH_TetR"/>
</dbReference>
<dbReference type="InterPro" id="IPR009057">
    <property type="entry name" value="Homeodomain-like_sf"/>
</dbReference>